<dbReference type="Gene3D" id="3.90.79.10">
    <property type="entry name" value="Nucleoside Triphosphate Pyrophosphohydrolase"/>
    <property type="match status" value="1"/>
</dbReference>
<dbReference type="InterPro" id="IPR015797">
    <property type="entry name" value="NUDIX_hydrolase-like_dom_sf"/>
</dbReference>
<dbReference type="PROSITE" id="PS51462">
    <property type="entry name" value="NUDIX"/>
    <property type="match status" value="1"/>
</dbReference>
<evidence type="ECO:0000259" key="7">
    <source>
        <dbReference type="PROSITE" id="PS51462"/>
    </source>
</evidence>
<feature type="domain" description="Nudix hydrolase" evidence="7">
    <location>
        <begin position="5"/>
        <end position="207"/>
    </location>
</feature>
<evidence type="ECO:0000313" key="9">
    <source>
        <dbReference type="Proteomes" id="UP000253032"/>
    </source>
</evidence>
<dbReference type="EMBL" id="QOPC01000005">
    <property type="protein sequence ID" value="RCL39033.1"/>
    <property type="molecule type" value="Genomic_DNA"/>
</dbReference>
<gene>
    <name evidence="8" type="ORF">DBW98_01515</name>
</gene>
<evidence type="ECO:0000256" key="1">
    <source>
        <dbReference type="ARBA" id="ARBA00001936"/>
    </source>
</evidence>
<keyword evidence="4 8" id="KW-0378">Hydrolase</keyword>
<dbReference type="AlphaFoldDB" id="A0A368BNZ3"/>
<dbReference type="CDD" id="cd18870">
    <property type="entry name" value="NUDIX_AcylCoAdiphos_Nudt19"/>
    <property type="match status" value="1"/>
</dbReference>
<protein>
    <submittedName>
        <fullName evidence="8">NUDIX hydrolase</fullName>
    </submittedName>
</protein>
<comment type="cofactor">
    <cofactor evidence="1">
        <name>Mn(2+)</name>
        <dbReference type="ChEBI" id="CHEBI:29035"/>
    </cofactor>
</comment>
<accession>A0A368BNZ3</accession>
<evidence type="ECO:0000313" key="8">
    <source>
        <dbReference type="EMBL" id="RCL39033.1"/>
    </source>
</evidence>
<keyword evidence="5" id="KW-0460">Magnesium</keyword>
<evidence type="ECO:0000256" key="6">
    <source>
        <dbReference type="ARBA" id="ARBA00023211"/>
    </source>
</evidence>
<proteinExistence type="predicted"/>
<dbReference type="InterPro" id="IPR039121">
    <property type="entry name" value="NUDT19"/>
</dbReference>
<evidence type="ECO:0000256" key="4">
    <source>
        <dbReference type="ARBA" id="ARBA00022801"/>
    </source>
</evidence>
<evidence type="ECO:0000256" key="5">
    <source>
        <dbReference type="ARBA" id="ARBA00022842"/>
    </source>
</evidence>
<keyword evidence="3" id="KW-0479">Metal-binding</keyword>
<name>A0A368BNZ3_9GAMM</name>
<dbReference type="InterPro" id="IPR000086">
    <property type="entry name" value="NUDIX_hydrolase_dom"/>
</dbReference>
<dbReference type="Proteomes" id="UP000253032">
    <property type="component" value="Unassembled WGS sequence"/>
</dbReference>
<dbReference type="PANTHER" id="PTHR12318:SF0">
    <property type="entry name" value="ACYL-COENZYME A DIPHOSPHATASE NUDT19"/>
    <property type="match status" value="1"/>
</dbReference>
<sequence length="260" mass="29421">MMTSSIRPAATVILMREIDEGGFEIFLVKRSSRSSFGNLYVFPGGKLDLEDSSEDLYEYCEDMNDAEASKKLGIKSDGLSYWIACVRECFEEVGVLLINPNDLLTQNAEKLNHLRKELNSKKITFKDICVSESLRLRAKNIVPCAHWITPTIEPKRFDTRFFLAKVESSQLASHDGYELTESFWIKPSDALKKLADGQMNMIIPTIKNIEKLAEFSSSTEAFDHFEGLGDNAIPPILPKFIKQDGKWIGFFPGEEGYENV</sequence>
<evidence type="ECO:0000256" key="3">
    <source>
        <dbReference type="ARBA" id="ARBA00022723"/>
    </source>
</evidence>
<keyword evidence="6" id="KW-0464">Manganese</keyword>
<dbReference type="PANTHER" id="PTHR12318">
    <property type="entry name" value="TESTOSTERONE-REGULATED PROTEIN RP2"/>
    <property type="match status" value="1"/>
</dbReference>
<dbReference type="GO" id="GO:0046872">
    <property type="term" value="F:metal ion binding"/>
    <property type="evidence" value="ECO:0007669"/>
    <property type="project" value="UniProtKB-KW"/>
</dbReference>
<organism evidence="8 9">
    <name type="scientific">SAR86 cluster bacterium</name>
    <dbReference type="NCBI Taxonomy" id="2030880"/>
    <lineage>
        <taxon>Bacteria</taxon>
        <taxon>Pseudomonadati</taxon>
        <taxon>Pseudomonadota</taxon>
        <taxon>Gammaproteobacteria</taxon>
        <taxon>SAR86 cluster</taxon>
    </lineage>
</organism>
<reference evidence="8 9" key="1">
    <citation type="journal article" date="2018" name="Microbiome">
        <title>Fine metagenomic profile of the Mediterranean stratified and mixed water columns revealed by assembly and recruitment.</title>
        <authorList>
            <person name="Haro-Moreno J.M."/>
            <person name="Lopez-Perez M."/>
            <person name="De La Torre J.R."/>
            <person name="Picazo A."/>
            <person name="Camacho A."/>
            <person name="Rodriguez-Valera F."/>
        </authorList>
    </citation>
    <scope>NUCLEOTIDE SEQUENCE [LARGE SCALE GENOMIC DNA]</scope>
    <source>
        <strain evidence="8">MED-G84</strain>
    </source>
</reference>
<comment type="caution">
    <text evidence="8">The sequence shown here is derived from an EMBL/GenBank/DDBJ whole genome shotgun (WGS) entry which is preliminary data.</text>
</comment>
<dbReference type="GO" id="GO:0016818">
    <property type="term" value="F:hydrolase activity, acting on acid anhydrides, in phosphorus-containing anhydrides"/>
    <property type="evidence" value="ECO:0007669"/>
    <property type="project" value="InterPro"/>
</dbReference>
<comment type="cofactor">
    <cofactor evidence="2">
        <name>Mg(2+)</name>
        <dbReference type="ChEBI" id="CHEBI:18420"/>
    </cofactor>
</comment>
<evidence type="ECO:0000256" key="2">
    <source>
        <dbReference type="ARBA" id="ARBA00001946"/>
    </source>
</evidence>
<dbReference type="SUPFAM" id="SSF55811">
    <property type="entry name" value="Nudix"/>
    <property type="match status" value="1"/>
</dbReference>